<evidence type="ECO:0000313" key="3">
    <source>
        <dbReference type="Proteomes" id="UP001589609"/>
    </source>
</evidence>
<dbReference type="SUPFAM" id="SSF51735">
    <property type="entry name" value="NAD(P)-binding Rossmann-fold domains"/>
    <property type="match status" value="1"/>
</dbReference>
<dbReference type="RefSeq" id="WP_379947935.1">
    <property type="nucleotide sequence ID" value="NZ_JBHMAF010000017.1"/>
</dbReference>
<reference evidence="2 3" key="1">
    <citation type="submission" date="2024-09" db="EMBL/GenBank/DDBJ databases">
        <authorList>
            <person name="Sun Q."/>
            <person name="Mori K."/>
        </authorList>
    </citation>
    <scope>NUCLEOTIDE SEQUENCE [LARGE SCALE GENOMIC DNA]</scope>
    <source>
        <strain evidence="2 3">JCM 11201</strain>
    </source>
</reference>
<organism evidence="2 3">
    <name type="scientific">Ectobacillus funiculus</name>
    <dbReference type="NCBI Taxonomy" id="137993"/>
    <lineage>
        <taxon>Bacteria</taxon>
        <taxon>Bacillati</taxon>
        <taxon>Bacillota</taxon>
        <taxon>Bacilli</taxon>
        <taxon>Bacillales</taxon>
        <taxon>Bacillaceae</taxon>
        <taxon>Ectobacillus</taxon>
    </lineage>
</organism>
<evidence type="ECO:0000313" key="2">
    <source>
        <dbReference type="EMBL" id="MFB9757632.1"/>
    </source>
</evidence>
<sequence>MEKRTALVLGASGLVGQEVTRLLLASSRYQSVTVLVRKKLDWKHEKLRQQLVDFAALEQYESVFSVHDVYSCLGTTIKKAKTKENFWKVDYEYTMSAARLSQQKGVHNFLTVSSIGANPRSIFFYSQVKGRVEEDLKKLSLQGLHIFRPSLLLGEREEVRLGERVAEKFFGIMPFLFTGPLHKYRPIAAEQVAKEMCKAALRDMRGVHIYESNDIANMQ</sequence>
<dbReference type="InterPro" id="IPR036291">
    <property type="entry name" value="NAD(P)-bd_dom_sf"/>
</dbReference>
<dbReference type="PANTHER" id="PTHR14097">
    <property type="entry name" value="OXIDOREDUCTASE HTATIP2"/>
    <property type="match status" value="1"/>
</dbReference>
<dbReference type="EMBL" id="JBHMAF010000017">
    <property type="protein sequence ID" value="MFB9757632.1"/>
    <property type="molecule type" value="Genomic_DNA"/>
</dbReference>
<dbReference type="PANTHER" id="PTHR14097:SF7">
    <property type="entry name" value="OXIDOREDUCTASE HTATIP2"/>
    <property type="match status" value="1"/>
</dbReference>
<keyword evidence="3" id="KW-1185">Reference proteome</keyword>
<comment type="caution">
    <text evidence="2">The sequence shown here is derived from an EMBL/GenBank/DDBJ whole genome shotgun (WGS) entry which is preliminary data.</text>
</comment>
<accession>A0ABV5WAL9</accession>
<protein>
    <submittedName>
        <fullName evidence="2">Oxidoreductase</fullName>
    </submittedName>
</protein>
<proteinExistence type="predicted"/>
<dbReference type="Pfam" id="PF13460">
    <property type="entry name" value="NAD_binding_10"/>
    <property type="match status" value="1"/>
</dbReference>
<feature type="domain" description="NAD(P)-binding" evidence="1">
    <location>
        <begin position="10"/>
        <end position="138"/>
    </location>
</feature>
<dbReference type="CDD" id="cd05250">
    <property type="entry name" value="CC3_like_SDR_a"/>
    <property type="match status" value="1"/>
</dbReference>
<evidence type="ECO:0000259" key="1">
    <source>
        <dbReference type="Pfam" id="PF13460"/>
    </source>
</evidence>
<dbReference type="InterPro" id="IPR016040">
    <property type="entry name" value="NAD(P)-bd_dom"/>
</dbReference>
<dbReference type="Gene3D" id="3.40.50.720">
    <property type="entry name" value="NAD(P)-binding Rossmann-like Domain"/>
    <property type="match status" value="1"/>
</dbReference>
<name>A0ABV5WAL9_9BACI</name>
<dbReference type="Proteomes" id="UP001589609">
    <property type="component" value="Unassembled WGS sequence"/>
</dbReference>
<gene>
    <name evidence="2" type="ORF">ACFFMS_03630</name>
</gene>